<dbReference type="PROSITE" id="PS00383">
    <property type="entry name" value="TYR_PHOSPHATASE_1"/>
    <property type="match status" value="1"/>
</dbReference>
<proteinExistence type="predicted"/>
<dbReference type="KEGG" id="paby:Ga0080574_TMP3461"/>
<organism evidence="2 3">
    <name type="scientific">Salipiger abyssi</name>
    <dbReference type="NCBI Taxonomy" id="1250539"/>
    <lineage>
        <taxon>Bacteria</taxon>
        <taxon>Pseudomonadati</taxon>
        <taxon>Pseudomonadota</taxon>
        <taxon>Alphaproteobacteria</taxon>
        <taxon>Rhodobacterales</taxon>
        <taxon>Roseobacteraceae</taxon>
        <taxon>Salipiger</taxon>
    </lineage>
</organism>
<dbReference type="AlphaFoldDB" id="A0A1P8UWN4"/>
<dbReference type="PANTHER" id="PTHR23339">
    <property type="entry name" value="TYROSINE SPECIFIC PROTEIN PHOSPHATASE AND DUAL SPECIFICITY PROTEIN PHOSPHATASE"/>
    <property type="match status" value="1"/>
</dbReference>
<keyword evidence="3" id="KW-1185">Reference proteome</keyword>
<dbReference type="Pfam" id="PF00782">
    <property type="entry name" value="DSPc"/>
    <property type="match status" value="1"/>
</dbReference>
<evidence type="ECO:0000313" key="3">
    <source>
        <dbReference type="Proteomes" id="UP000187059"/>
    </source>
</evidence>
<dbReference type="SUPFAM" id="SSF52799">
    <property type="entry name" value="(Phosphotyrosine protein) phosphatases II"/>
    <property type="match status" value="1"/>
</dbReference>
<name>A0A1P8UWN4_9RHOB</name>
<dbReference type="InterPro" id="IPR000340">
    <property type="entry name" value="Dual-sp_phosphatase_cat-dom"/>
</dbReference>
<dbReference type="InterPro" id="IPR016130">
    <property type="entry name" value="Tyr_Pase_AS"/>
</dbReference>
<dbReference type="PROSITE" id="PS50056">
    <property type="entry name" value="TYR_PHOSPHATASE_2"/>
    <property type="match status" value="1"/>
</dbReference>
<feature type="domain" description="Tyrosine specific protein phosphatases" evidence="1">
    <location>
        <begin position="85"/>
        <end position="152"/>
    </location>
</feature>
<dbReference type="EMBL" id="CP015093">
    <property type="protein sequence ID" value="APZ53795.1"/>
    <property type="molecule type" value="Genomic_DNA"/>
</dbReference>
<dbReference type="InterPro" id="IPR000387">
    <property type="entry name" value="Tyr_Pase_dom"/>
</dbReference>
<sequence>MIVHALPVAGGILAIAPLPGRDGDYAGDMAHLDEWRPAMVISLVTMAELNAAGAQEIGQHVQEHGARWAHLPIADFGTPDEPLLEHWPELSRFARRALSGGGRVLVHCRGGCGRSGMVALRLMIEAGEAGDEALARLRAVRPCAVETSAQMRWAMAARREAAQFLRHED</sequence>
<evidence type="ECO:0000313" key="2">
    <source>
        <dbReference type="EMBL" id="APZ53795.1"/>
    </source>
</evidence>
<dbReference type="OrthoDB" id="9806482at2"/>
<dbReference type="Proteomes" id="UP000187059">
    <property type="component" value="Chromosome"/>
</dbReference>
<protein>
    <submittedName>
        <fullName evidence="2">Dual specificity phosphatase</fullName>
    </submittedName>
</protein>
<dbReference type="STRING" id="1250539.Ga0080574_TMP3461"/>
<accession>A0A1P8UWN4</accession>
<dbReference type="Gene3D" id="3.90.190.10">
    <property type="entry name" value="Protein tyrosine phosphatase superfamily"/>
    <property type="match status" value="1"/>
</dbReference>
<dbReference type="InterPro" id="IPR050561">
    <property type="entry name" value="PTP"/>
</dbReference>
<dbReference type="FunFam" id="3.90.190.10:FF:000157">
    <property type="entry name" value="Protein-tyrosine phosphatase"/>
    <property type="match status" value="1"/>
</dbReference>
<reference evidence="2 3" key="1">
    <citation type="submission" date="2016-04" db="EMBL/GenBank/DDBJ databases">
        <title>Deep-sea bacteria in the southern Pacific.</title>
        <authorList>
            <person name="Tang K."/>
        </authorList>
    </citation>
    <scope>NUCLEOTIDE SEQUENCE [LARGE SCALE GENOMIC DNA]</scope>
    <source>
        <strain evidence="2 3">JLT2014</strain>
    </source>
</reference>
<evidence type="ECO:0000259" key="1">
    <source>
        <dbReference type="PROSITE" id="PS50056"/>
    </source>
</evidence>
<gene>
    <name evidence="2" type="ORF">Ga0080574_TMP3461</name>
</gene>
<dbReference type="RefSeq" id="WP_076702714.1">
    <property type="nucleotide sequence ID" value="NZ_CP015093.1"/>
</dbReference>
<dbReference type="InterPro" id="IPR029021">
    <property type="entry name" value="Prot-tyrosine_phosphatase-like"/>
</dbReference>